<organism evidence="2 3">
    <name type="scientific">Linnemannia gamsii</name>
    <dbReference type="NCBI Taxonomy" id="64522"/>
    <lineage>
        <taxon>Eukaryota</taxon>
        <taxon>Fungi</taxon>
        <taxon>Fungi incertae sedis</taxon>
        <taxon>Mucoromycota</taxon>
        <taxon>Mortierellomycotina</taxon>
        <taxon>Mortierellomycetes</taxon>
        <taxon>Mortierellales</taxon>
        <taxon>Mortierellaceae</taxon>
        <taxon>Linnemannia</taxon>
    </lineage>
</organism>
<proteinExistence type="predicted"/>
<keyword evidence="3" id="KW-1185">Reference proteome</keyword>
<accession>A0A9P6R060</accession>
<protein>
    <submittedName>
        <fullName evidence="2">Uncharacterized protein</fullName>
    </submittedName>
</protein>
<reference evidence="2" key="1">
    <citation type="journal article" date="2020" name="Fungal Divers.">
        <title>Resolving the Mortierellaceae phylogeny through synthesis of multi-gene phylogenetics and phylogenomics.</title>
        <authorList>
            <person name="Vandepol N."/>
            <person name="Liber J."/>
            <person name="Desiro A."/>
            <person name="Na H."/>
            <person name="Kennedy M."/>
            <person name="Barry K."/>
            <person name="Grigoriev I.V."/>
            <person name="Miller A.N."/>
            <person name="O'Donnell K."/>
            <person name="Stajich J.E."/>
            <person name="Bonito G."/>
        </authorList>
    </citation>
    <scope>NUCLEOTIDE SEQUENCE</scope>
    <source>
        <strain evidence="2">NVP60</strain>
    </source>
</reference>
<dbReference type="Proteomes" id="UP000823405">
    <property type="component" value="Unassembled WGS sequence"/>
</dbReference>
<gene>
    <name evidence="2" type="ORF">BGZ97_012855</name>
</gene>
<comment type="caution">
    <text evidence="2">The sequence shown here is derived from an EMBL/GenBank/DDBJ whole genome shotgun (WGS) entry which is preliminary data.</text>
</comment>
<evidence type="ECO:0000256" key="1">
    <source>
        <dbReference type="SAM" id="MobiDB-lite"/>
    </source>
</evidence>
<dbReference type="OrthoDB" id="2423836at2759"/>
<evidence type="ECO:0000313" key="3">
    <source>
        <dbReference type="Proteomes" id="UP000823405"/>
    </source>
</evidence>
<name>A0A9P6R060_9FUNG</name>
<sequence>MKLLVQMQTGIIDHTAERLTSMVLLPGIIRDIIPMAHRLRSLVRLQLAGRFDSDELGYVSAFLSARQRDIGTGHDRQEQDEDIDQNEQKGTGATNTDRKRPTIAVRGIEEFTLPFVTPTNSSPHHPVANKDLLARQTQIQQLDILRSLGQQLVSLDANNYSDFMKISHQVPCYLLKRLETFKYVQGALEGNAEYFLRRCRALRNLDFVSFHKDVFAWAVIEKQQQQQQQQLSLSQQQLRLQLPVQTTTATAPPTTPQPFSTDLVQLRQLRLGISQWFIGRSMQSITYAFSHSLEYLLLNVYDHRLLRGVLCAHTVARLEASATPDKPFRIDPHTLQMPRLKKLRLLRVNQNIVIGPAPFEGCPLLEDLSISGKIGFSIVSGKFEVLRIPLLKSLELATSTASLYQWASLQHSPLLETLVLVDPLPTTFPQPYGDNSGGFGDIFRSMHRPLGISSWTWTMVHLTRMHLVGPPAFQFRFEWIRRCPALAALIVDGLLPSTYLHLDLQDPVQRQEDDVYGKHLLKCELVIYNQNRKFDQAGSALARVLETYCRNITRLKLTGRANPQTDEGTATALAVAGQESWEHVDLGTALRAIRNLPHLKLLVSRIGSGPPLQTLVERYSLVRGTNVIQASQDQHGPAVA</sequence>
<dbReference type="SUPFAM" id="SSF52047">
    <property type="entry name" value="RNI-like"/>
    <property type="match status" value="1"/>
</dbReference>
<evidence type="ECO:0000313" key="2">
    <source>
        <dbReference type="EMBL" id="KAG0310016.1"/>
    </source>
</evidence>
<feature type="non-terminal residue" evidence="2">
    <location>
        <position position="640"/>
    </location>
</feature>
<dbReference type="AlphaFoldDB" id="A0A9P6R060"/>
<dbReference type="EMBL" id="JAAAIN010000896">
    <property type="protein sequence ID" value="KAG0310016.1"/>
    <property type="molecule type" value="Genomic_DNA"/>
</dbReference>
<feature type="region of interest" description="Disordered" evidence="1">
    <location>
        <begin position="70"/>
        <end position="101"/>
    </location>
</feature>